<dbReference type="Gene3D" id="1.10.540.10">
    <property type="entry name" value="Acyl-CoA dehydrogenase/oxidase, N-terminal domain"/>
    <property type="match status" value="1"/>
</dbReference>
<dbReference type="SUPFAM" id="SSF56645">
    <property type="entry name" value="Acyl-CoA dehydrogenase NM domain-like"/>
    <property type="match status" value="1"/>
</dbReference>
<reference evidence="13 14" key="2">
    <citation type="submission" date="2012-02" db="EMBL/GenBank/DDBJ databases">
        <title>Improved High-Quality Draft sequence of Desulfobacter postgatei 2ac9.</title>
        <authorList>
            <consortium name="US DOE Joint Genome Institute"/>
            <person name="Lucas S."/>
            <person name="Han J."/>
            <person name="Lapidus A."/>
            <person name="Cheng J.-F."/>
            <person name="Goodwin L."/>
            <person name="Pitluck S."/>
            <person name="Peters L."/>
            <person name="Ovchinnikova G."/>
            <person name="Held B."/>
            <person name="Detter J.C."/>
            <person name="Han C."/>
            <person name="Tapia R."/>
            <person name="Land M."/>
            <person name="Hauser L."/>
            <person name="Kyrpides N."/>
            <person name="Ivanova N."/>
            <person name="Pagani I."/>
            <person name="Orellana R."/>
            <person name="Lovley D."/>
            <person name="Woyke T."/>
        </authorList>
    </citation>
    <scope>NUCLEOTIDE SEQUENCE [LARGE SCALE GENOMIC DNA]</scope>
    <source>
        <strain evidence="13 14">2ac9</strain>
    </source>
</reference>
<dbReference type="Gene3D" id="2.40.110.10">
    <property type="entry name" value="Butyryl-CoA Dehydrogenase, subunit A, domain 2"/>
    <property type="match status" value="1"/>
</dbReference>
<dbReference type="PIRSF" id="PIRSF016578">
    <property type="entry name" value="HsaA"/>
    <property type="match status" value="1"/>
</dbReference>
<evidence type="ECO:0000256" key="2">
    <source>
        <dbReference type="ARBA" id="ARBA00009347"/>
    </source>
</evidence>
<feature type="domain" description="Acyl-CoA dehydrogenase/oxidase C-terminal" evidence="10">
    <location>
        <begin position="229"/>
        <end position="377"/>
    </location>
</feature>
<dbReference type="GO" id="GO:0050660">
    <property type="term" value="F:flavin adenine dinucleotide binding"/>
    <property type="evidence" value="ECO:0007669"/>
    <property type="project" value="InterPro"/>
</dbReference>
<dbReference type="InterPro" id="IPR036250">
    <property type="entry name" value="AcylCo_DH-like_C"/>
</dbReference>
<evidence type="ECO:0000256" key="5">
    <source>
        <dbReference type="ARBA" id="ARBA00022827"/>
    </source>
</evidence>
<sequence length="384" mass="41705">MLFKLTDEQVMIQNMVREFSRKVVAPTAAERDKTREFPSDNFKQMGELGLMGMMVPEEFGGEAADAVSYVLALSEIAYSCASTSVVMSVQNSIVCESLNKFGTKKQKQEFLVPLASGEILGAFALTEPDAGSDPVSQTTTAVKDGDDYVINGTKRFITSGESSSVVLVTAKTDEAQAYRGISCFIVPKATPGLIVGHHEDKMGLRASDTTDLIFENCRVPAANILGKEGDGFKIAMSGLDSGRIGIAAQSLGVAQAAFDAAIKYAGKRKQFGVSITKHQAIRFQIADMATKIEAARQLTLSAASMKDRGEKFTREASMAKLFASEMVQEITAQAIQIHGGYGFTTDYPVERFYRDARVFTIYEGTSEIQRIVISNSVLKDKRKP</sequence>
<evidence type="ECO:0000256" key="7">
    <source>
        <dbReference type="ARBA" id="ARBA00066362"/>
    </source>
</evidence>
<evidence type="ECO:0000256" key="9">
    <source>
        <dbReference type="RuleBase" id="RU362125"/>
    </source>
</evidence>
<dbReference type="InterPro" id="IPR009075">
    <property type="entry name" value="AcylCo_DH/oxidase_C"/>
</dbReference>
<dbReference type="SUPFAM" id="SSF47203">
    <property type="entry name" value="Acyl-CoA dehydrogenase C-terminal domain-like"/>
    <property type="match status" value="1"/>
</dbReference>
<name>I5AY43_9BACT</name>
<keyword evidence="5 9" id="KW-0274">FAD</keyword>
<dbReference type="GO" id="GO:0003995">
    <property type="term" value="F:acyl-CoA dehydrogenase activity"/>
    <property type="evidence" value="ECO:0007669"/>
    <property type="project" value="InterPro"/>
</dbReference>
<dbReference type="PROSITE" id="PS00073">
    <property type="entry name" value="ACYL_COA_DH_2"/>
    <property type="match status" value="1"/>
</dbReference>
<keyword evidence="6 9" id="KW-0560">Oxidoreductase</keyword>
<dbReference type="Proteomes" id="UP000005778">
    <property type="component" value="Chromosome"/>
</dbReference>
<evidence type="ECO:0000256" key="8">
    <source>
        <dbReference type="ARBA" id="ARBA00072305"/>
    </source>
</evidence>
<evidence type="ECO:0000256" key="4">
    <source>
        <dbReference type="ARBA" id="ARBA00022630"/>
    </source>
</evidence>
<evidence type="ECO:0000259" key="12">
    <source>
        <dbReference type="Pfam" id="PF02771"/>
    </source>
</evidence>
<evidence type="ECO:0000256" key="3">
    <source>
        <dbReference type="ARBA" id="ARBA00011881"/>
    </source>
</evidence>
<feature type="domain" description="Acyl-CoA dehydrogenase/oxidase N-terminal" evidence="12">
    <location>
        <begin position="6"/>
        <end position="118"/>
    </location>
</feature>
<dbReference type="STRING" id="879212.DespoDRAFT_00110"/>
<dbReference type="PANTHER" id="PTHR43884">
    <property type="entry name" value="ACYL-COA DEHYDROGENASE"/>
    <property type="match status" value="1"/>
</dbReference>
<keyword evidence="14" id="KW-1185">Reference proteome</keyword>
<feature type="domain" description="Acyl-CoA oxidase/dehydrogenase middle" evidence="11">
    <location>
        <begin position="122"/>
        <end position="217"/>
    </location>
</feature>
<dbReference type="PROSITE" id="PS00072">
    <property type="entry name" value="ACYL_COA_DH_1"/>
    <property type="match status" value="1"/>
</dbReference>
<protein>
    <recommendedName>
        <fullName evidence="8">Cyclohex-1-ene-1-carbonyl-CoA dehydrogenase</fullName>
        <ecNumber evidence="7">1.3.8.10</ecNumber>
    </recommendedName>
</protein>
<dbReference type="InterPro" id="IPR013786">
    <property type="entry name" value="AcylCoA_DH/ox_N"/>
</dbReference>
<dbReference type="CDD" id="cd01158">
    <property type="entry name" value="SCAD_SBCAD"/>
    <property type="match status" value="1"/>
</dbReference>
<dbReference type="eggNOG" id="COG1960">
    <property type="taxonomic scope" value="Bacteria"/>
</dbReference>
<dbReference type="FunFam" id="1.10.540.10:FF:000002">
    <property type="entry name" value="Acyl-CoA dehydrogenase FadE19"/>
    <property type="match status" value="1"/>
</dbReference>
<evidence type="ECO:0000259" key="10">
    <source>
        <dbReference type="Pfam" id="PF00441"/>
    </source>
</evidence>
<dbReference type="EMBL" id="CM001488">
    <property type="protein sequence ID" value="EIM62156.1"/>
    <property type="molecule type" value="Genomic_DNA"/>
</dbReference>
<proteinExistence type="inferred from homology"/>
<dbReference type="EC" id="1.3.8.10" evidence="7"/>
<dbReference type="Pfam" id="PF02770">
    <property type="entry name" value="Acyl-CoA_dh_M"/>
    <property type="match status" value="1"/>
</dbReference>
<dbReference type="HOGENOM" id="CLU_018204_0_2_7"/>
<dbReference type="PANTHER" id="PTHR43884:SF12">
    <property type="entry name" value="ISOVALERYL-COA DEHYDROGENASE, MITOCHONDRIAL-RELATED"/>
    <property type="match status" value="1"/>
</dbReference>
<dbReference type="InterPro" id="IPR046373">
    <property type="entry name" value="Acyl-CoA_Oxase/DH_mid-dom_sf"/>
</dbReference>
<dbReference type="InterPro" id="IPR009100">
    <property type="entry name" value="AcylCoA_DH/oxidase_NM_dom_sf"/>
</dbReference>
<comment type="subunit">
    <text evidence="3">Homotetramer.</text>
</comment>
<dbReference type="AlphaFoldDB" id="I5AY43"/>
<evidence type="ECO:0000256" key="1">
    <source>
        <dbReference type="ARBA" id="ARBA00001974"/>
    </source>
</evidence>
<dbReference type="FunFam" id="2.40.110.10:FF:000001">
    <property type="entry name" value="Acyl-CoA dehydrogenase, mitochondrial"/>
    <property type="match status" value="1"/>
</dbReference>
<evidence type="ECO:0000259" key="11">
    <source>
        <dbReference type="Pfam" id="PF02770"/>
    </source>
</evidence>
<reference evidence="13 14" key="1">
    <citation type="submission" date="2011-09" db="EMBL/GenBank/DDBJ databases">
        <authorList>
            <consortium name="US DOE Joint Genome Institute (JGI-PGF)"/>
            <person name="Lucas S."/>
            <person name="Han J."/>
            <person name="Lapidus A."/>
            <person name="Cheng J.-F."/>
            <person name="Goodwin L."/>
            <person name="Pitluck S."/>
            <person name="Peters L."/>
            <person name="Land M.L."/>
            <person name="Hauser L."/>
            <person name="Orellana R."/>
            <person name="Lovley D."/>
            <person name="Woyke T.J."/>
        </authorList>
    </citation>
    <scope>NUCLEOTIDE SEQUENCE [LARGE SCALE GENOMIC DNA]</scope>
    <source>
        <strain evidence="13 14">2ac9</strain>
    </source>
</reference>
<accession>I5AY43</accession>
<evidence type="ECO:0000313" key="13">
    <source>
        <dbReference type="EMBL" id="EIM62156.1"/>
    </source>
</evidence>
<dbReference type="RefSeq" id="WP_004070499.1">
    <property type="nucleotide sequence ID" value="NZ_CM001488.1"/>
</dbReference>
<dbReference type="Pfam" id="PF02771">
    <property type="entry name" value="Acyl-CoA_dh_N"/>
    <property type="match status" value="1"/>
</dbReference>
<evidence type="ECO:0000256" key="6">
    <source>
        <dbReference type="ARBA" id="ARBA00023002"/>
    </source>
</evidence>
<comment type="similarity">
    <text evidence="2 9">Belongs to the acyl-CoA dehydrogenase family.</text>
</comment>
<organism evidence="13 14">
    <name type="scientific">Desulfobacter postgatei 2ac9</name>
    <dbReference type="NCBI Taxonomy" id="879212"/>
    <lineage>
        <taxon>Bacteria</taxon>
        <taxon>Pseudomonadati</taxon>
        <taxon>Thermodesulfobacteriota</taxon>
        <taxon>Desulfobacteria</taxon>
        <taxon>Desulfobacterales</taxon>
        <taxon>Desulfobacteraceae</taxon>
        <taxon>Desulfobacter</taxon>
    </lineage>
</organism>
<dbReference type="InterPro" id="IPR006091">
    <property type="entry name" value="Acyl-CoA_Oxase/DH_mid-dom"/>
</dbReference>
<dbReference type="InterPro" id="IPR037069">
    <property type="entry name" value="AcylCoA_DH/ox_N_sf"/>
</dbReference>
<gene>
    <name evidence="13" type="ORF">DespoDRAFT_00110</name>
</gene>
<dbReference type="Pfam" id="PF00441">
    <property type="entry name" value="Acyl-CoA_dh_1"/>
    <property type="match status" value="1"/>
</dbReference>
<dbReference type="Gene3D" id="1.20.140.10">
    <property type="entry name" value="Butyryl-CoA Dehydrogenase, subunit A, domain 3"/>
    <property type="match status" value="1"/>
</dbReference>
<dbReference type="FunFam" id="1.20.140.10:FF:000004">
    <property type="entry name" value="Acyl-CoA dehydrogenase FadE25"/>
    <property type="match status" value="1"/>
</dbReference>
<comment type="cofactor">
    <cofactor evidence="1 9">
        <name>FAD</name>
        <dbReference type="ChEBI" id="CHEBI:57692"/>
    </cofactor>
</comment>
<evidence type="ECO:0000313" key="14">
    <source>
        <dbReference type="Proteomes" id="UP000005778"/>
    </source>
</evidence>
<dbReference type="OrthoDB" id="9765339at2"/>
<dbReference type="InterPro" id="IPR006089">
    <property type="entry name" value="Acyl-CoA_DH_CS"/>
</dbReference>
<keyword evidence="4 9" id="KW-0285">Flavoprotein</keyword>